<comment type="caution">
    <text evidence="3">The sequence shown here is derived from an EMBL/GenBank/DDBJ whole genome shotgun (WGS) entry which is preliminary data.</text>
</comment>
<name>A0A7J6L8N7_PERCH</name>
<feature type="region of interest" description="Disordered" evidence="2">
    <location>
        <begin position="302"/>
        <end position="328"/>
    </location>
</feature>
<keyword evidence="1" id="KW-0175">Coiled coil</keyword>
<feature type="coiled-coil region" evidence="1">
    <location>
        <begin position="328"/>
        <end position="355"/>
    </location>
</feature>
<evidence type="ECO:0000313" key="4">
    <source>
        <dbReference type="Proteomes" id="UP000591131"/>
    </source>
</evidence>
<feature type="compositionally biased region" description="Basic and acidic residues" evidence="2">
    <location>
        <begin position="228"/>
        <end position="238"/>
    </location>
</feature>
<evidence type="ECO:0000256" key="2">
    <source>
        <dbReference type="SAM" id="MobiDB-lite"/>
    </source>
</evidence>
<feature type="compositionally biased region" description="Low complexity" evidence="2">
    <location>
        <begin position="93"/>
        <end position="111"/>
    </location>
</feature>
<proteinExistence type="predicted"/>
<sequence length="454" mass="51108">MTLSDIRSNQLYSAHLEERYAAFGIFATELLSSSATLTPREKNRSRVLAKSNEEKALKWARKRKSMVEAARAKNAAKLTGVLTEEHTFQPDVLSSRSSLRSRSRAASSPASGKLTYKHDTPQSSGKGAADSESRKGSGGIVIPQQRRGREVEALQYEVESLRLALGEALVKAKKWKCRCKKASEALAQAESVIWQQRRELSDLRRPYRGSMLEEETVPEDIAGRLCDRQADSSEESDKASMASELTASFGERGRSVPQPVDRSRSPSPDELQRMVYQLGICRVSAVEGVECGCFPLFGGHKKRSGGANRNSSDNQHRRSGSEVEVQDDERIEDDLRMLELRLRQWQRQRQHLDEDSKPLAVLLVISDFDRKMDIDRREHIFTKDEKQDLKNRHTLLSASVDSLWDKWGPRGENILDDKVTTSWDGDKLHSVITDLSTRLAHAYTTTARLPEDAT</sequence>
<feature type="region of interest" description="Disordered" evidence="2">
    <location>
        <begin position="92"/>
        <end position="144"/>
    </location>
</feature>
<reference evidence="3 4" key="1">
    <citation type="submission" date="2020-04" db="EMBL/GenBank/DDBJ databases">
        <title>Perkinsus chesapeaki whole genome sequence.</title>
        <authorList>
            <person name="Bogema D.R."/>
        </authorList>
    </citation>
    <scope>NUCLEOTIDE SEQUENCE [LARGE SCALE GENOMIC DNA]</scope>
    <source>
        <strain evidence="3">ATCC PRA-425</strain>
    </source>
</reference>
<accession>A0A7J6L8N7</accession>
<evidence type="ECO:0000313" key="3">
    <source>
        <dbReference type="EMBL" id="KAF4655554.1"/>
    </source>
</evidence>
<organism evidence="3 4">
    <name type="scientific">Perkinsus chesapeaki</name>
    <name type="common">Clam parasite</name>
    <name type="synonym">Perkinsus andrewsi</name>
    <dbReference type="NCBI Taxonomy" id="330153"/>
    <lineage>
        <taxon>Eukaryota</taxon>
        <taxon>Sar</taxon>
        <taxon>Alveolata</taxon>
        <taxon>Perkinsozoa</taxon>
        <taxon>Perkinsea</taxon>
        <taxon>Perkinsida</taxon>
        <taxon>Perkinsidae</taxon>
        <taxon>Perkinsus</taxon>
    </lineage>
</organism>
<dbReference type="EMBL" id="JAAPAO010000650">
    <property type="protein sequence ID" value="KAF4655554.1"/>
    <property type="molecule type" value="Genomic_DNA"/>
</dbReference>
<evidence type="ECO:0000256" key="1">
    <source>
        <dbReference type="SAM" id="Coils"/>
    </source>
</evidence>
<feature type="region of interest" description="Disordered" evidence="2">
    <location>
        <begin position="228"/>
        <end position="269"/>
    </location>
</feature>
<protein>
    <submittedName>
        <fullName evidence="3">Uncharacterized protein</fullName>
    </submittedName>
</protein>
<dbReference type="Proteomes" id="UP000591131">
    <property type="component" value="Unassembled WGS sequence"/>
</dbReference>
<gene>
    <name evidence="3" type="ORF">FOL47_009385</name>
</gene>
<dbReference type="AlphaFoldDB" id="A0A7J6L8N7"/>
<keyword evidence="4" id="KW-1185">Reference proteome</keyword>
<dbReference type="OrthoDB" id="441712at2759"/>